<evidence type="ECO:0000256" key="1">
    <source>
        <dbReference type="SAM" id="Coils"/>
    </source>
</evidence>
<protein>
    <submittedName>
        <fullName evidence="2">Uncharacterized protein</fullName>
    </submittedName>
</protein>
<gene>
    <name evidence="2" type="ORF">ACFP85_12760</name>
</gene>
<name>A0ABW1XPB5_9ALTE</name>
<dbReference type="RefSeq" id="WP_131258642.1">
    <property type="nucleotide sequence ID" value="NZ_JBHSUS010000001.1"/>
</dbReference>
<feature type="coiled-coil region" evidence="1">
    <location>
        <begin position="15"/>
        <end position="42"/>
    </location>
</feature>
<proteinExistence type="predicted"/>
<keyword evidence="1" id="KW-0175">Coiled coil</keyword>
<accession>A0ABW1XPB5</accession>
<keyword evidence="3" id="KW-1185">Reference proteome</keyword>
<sequence>MNNTANYAEMIFQRLSIIEQQNKQLQQSLNKLVNQLASNDAQDQLNAQLALLPKVTPAVNVTKAIQAYEQIEAANDAVFDEPANDEVFMTDERRADYLVRYAHREECLMNNPKILVTICRLIKEGYTQEDIAKRINQNFHPFTVANVVHSLLWARAKDYIHVDDPYRCKLTPQADFHITQKYFLDVISKRKDYE</sequence>
<comment type="caution">
    <text evidence="2">The sequence shown here is derived from an EMBL/GenBank/DDBJ whole genome shotgun (WGS) entry which is preliminary data.</text>
</comment>
<dbReference type="EMBL" id="JBHSUS010000001">
    <property type="protein sequence ID" value="MFC6441017.1"/>
    <property type="molecule type" value="Genomic_DNA"/>
</dbReference>
<evidence type="ECO:0000313" key="2">
    <source>
        <dbReference type="EMBL" id="MFC6441017.1"/>
    </source>
</evidence>
<reference evidence="3" key="1">
    <citation type="journal article" date="2019" name="Int. J. Syst. Evol. Microbiol.">
        <title>The Global Catalogue of Microorganisms (GCM) 10K type strain sequencing project: providing services to taxonomists for standard genome sequencing and annotation.</title>
        <authorList>
            <consortium name="The Broad Institute Genomics Platform"/>
            <consortium name="The Broad Institute Genome Sequencing Center for Infectious Disease"/>
            <person name="Wu L."/>
            <person name="Ma J."/>
        </authorList>
    </citation>
    <scope>NUCLEOTIDE SEQUENCE [LARGE SCALE GENOMIC DNA]</scope>
    <source>
        <strain evidence="3">CGMCC 1.16031</strain>
    </source>
</reference>
<organism evidence="2 3">
    <name type="scientific">Pseudobowmanella zhangzhouensis</name>
    <dbReference type="NCBI Taxonomy" id="1537679"/>
    <lineage>
        <taxon>Bacteria</taxon>
        <taxon>Pseudomonadati</taxon>
        <taxon>Pseudomonadota</taxon>
        <taxon>Gammaproteobacteria</taxon>
        <taxon>Alteromonadales</taxon>
        <taxon>Alteromonadaceae</taxon>
    </lineage>
</organism>
<dbReference type="Proteomes" id="UP001596364">
    <property type="component" value="Unassembled WGS sequence"/>
</dbReference>
<evidence type="ECO:0000313" key="3">
    <source>
        <dbReference type="Proteomes" id="UP001596364"/>
    </source>
</evidence>